<dbReference type="Pfam" id="PF05943">
    <property type="entry name" value="VipB"/>
    <property type="match status" value="1"/>
</dbReference>
<dbReference type="InterPro" id="IPR010269">
    <property type="entry name" value="T6SS_TssC-like"/>
</dbReference>
<evidence type="ECO:0000313" key="3">
    <source>
        <dbReference type="EMBL" id="MBT2990710.1"/>
    </source>
</evidence>
<proteinExistence type="predicted"/>
<feature type="compositionally biased region" description="Basic and acidic residues" evidence="1">
    <location>
        <begin position="115"/>
        <end position="124"/>
    </location>
</feature>
<dbReference type="PANTHER" id="PTHR35565:SF1">
    <property type="entry name" value="TYPE VI SECRETION SYSTEM CONTRACTILE SHEATH LARGE SUBUNIT"/>
    <property type="match status" value="1"/>
</dbReference>
<dbReference type="EMBL" id="JAHHGM010000020">
    <property type="protein sequence ID" value="MBT2990710.1"/>
    <property type="molecule type" value="Genomic_DNA"/>
</dbReference>
<gene>
    <name evidence="3" type="ORF">KME65_17275</name>
</gene>
<name>A0A944QW43_9GAMM</name>
<dbReference type="Proteomes" id="UP000770889">
    <property type="component" value="Unassembled WGS sequence"/>
</dbReference>
<organism evidence="3 4">
    <name type="scientific">Candidatus Thiodiazotropha taylori</name>
    <dbReference type="NCBI Taxonomy" id="2792791"/>
    <lineage>
        <taxon>Bacteria</taxon>
        <taxon>Pseudomonadati</taxon>
        <taxon>Pseudomonadota</taxon>
        <taxon>Gammaproteobacteria</taxon>
        <taxon>Chromatiales</taxon>
        <taxon>Sedimenticolaceae</taxon>
        <taxon>Candidatus Thiodiazotropha</taxon>
    </lineage>
</organism>
<evidence type="ECO:0000313" key="4">
    <source>
        <dbReference type="Proteomes" id="UP000770889"/>
    </source>
</evidence>
<dbReference type="AlphaFoldDB" id="A0A944QW43"/>
<comment type="caution">
    <text evidence="3">The sequence shown here is derived from an EMBL/GenBank/DDBJ whole genome shotgun (WGS) entry which is preliminary data.</text>
</comment>
<sequence length="480" mass="53633">MSERMHFSFKLGKQGDWNRPREPVKGFTVVMLGAFGGGTGTGNPLIEGVTTLHPVDIDTLDDIIARLRPSLTIPRDGESKPLVLRFSRLDDFHPDGLLEQLGDDRRATSETAADDLSKAARENEVAAESGLSDASESEQATLSRLLGDRPLSVEQQQEAGSSITGPKKAMIEDVVRRIAETATVLNEPVSMERDSAEDGQSDDKASALRSLLHLEAFQQLEASWRSVDWLLHATEPDPAIRFFILNITRSELQQQQTDHPEAKSSPLHHLLRERIDGEDVSESDLILIDNHHYGPDQANIGMLDWLGSLVDQYDGTLLAGADPGFLTDVAGTDDRYKEWQSFRTKPTAARITLLYPDVLLRLPYGATTDPVQSFSFEELIEPWTLDQLLWGNPAYAQLILLLNQWTYQGEREQPSLLTDLPAYSYQNEGERHLQPCTKHLLQEQQIELLLKLGLVPLVGSRNRNAIQIPWYQHLALPVGE</sequence>
<reference evidence="3 4" key="1">
    <citation type="submission" date="2021-05" db="EMBL/GenBank/DDBJ databases">
        <title>Genetic and Functional Diversity in Clade A Lucinid endosymbionts from the Bahamas.</title>
        <authorList>
            <person name="Giani N.M."/>
            <person name="Engel A.S."/>
            <person name="Campbell B.J."/>
        </authorList>
    </citation>
    <scope>NUCLEOTIDE SEQUENCE [LARGE SCALE GENOMIC DNA]</scope>
    <source>
        <strain evidence="3">LUC16012Gg_MoonRockCtena</strain>
    </source>
</reference>
<evidence type="ECO:0000259" key="2">
    <source>
        <dbReference type="Pfam" id="PF05943"/>
    </source>
</evidence>
<feature type="compositionally biased region" description="Polar residues" evidence="1">
    <location>
        <begin position="132"/>
        <end position="141"/>
    </location>
</feature>
<feature type="domain" description="TssC1 N-terminal" evidence="2">
    <location>
        <begin position="207"/>
        <end position="464"/>
    </location>
</feature>
<dbReference type="InterPro" id="IPR044031">
    <property type="entry name" value="TssC1_N"/>
</dbReference>
<feature type="region of interest" description="Disordered" evidence="1">
    <location>
        <begin position="98"/>
        <end position="141"/>
    </location>
</feature>
<accession>A0A944QW43</accession>
<feature type="compositionally biased region" description="Basic and acidic residues" evidence="1">
    <location>
        <begin position="98"/>
        <end position="108"/>
    </location>
</feature>
<evidence type="ECO:0000256" key="1">
    <source>
        <dbReference type="SAM" id="MobiDB-lite"/>
    </source>
</evidence>
<dbReference type="PANTHER" id="PTHR35565">
    <property type="entry name" value="CYTOPLASMIC PROTEIN-RELATED"/>
    <property type="match status" value="1"/>
</dbReference>
<protein>
    <submittedName>
        <fullName evidence="3">Type VI secretion system contractile sheath large subunit</fullName>
    </submittedName>
</protein>